<sequence>MGASASRRESSTPQPTCWFCAASLARTIKYRRIRCCRRCGAVAESRVESEKRITLEWLQFRPFAESLPVEDHESNTLLAKYILPYFVQHPDKVICQGDTLQINGVDWKVALCYPPSGTVSVETSMEVDNAPIATSQELIRFTVTACLETVPPGQQTDQAVLESLLMPYFTSEERIVCEEDFFVVSGVQFKVTRCQPASGRVTSSTRLFVESRPAPDIAKMHVLPVYESLPNREKNITEDEVFQKYLKGYFTASFRHISKGQEFDHKGVTFKVVGLEPESGVVTTGTHVHTSGEPLQFDEIRQQQMIDDEELARRLQFEESVHGGYRHSAPVTNVINIRHLRNGPQSFDPRLEELLAQLPSDNQLRPIIVNLHRRQARDGQRQILNGPVFLESLLQSLSAEQDAPTGADPSRVTQLPTRRFTAPALKSPAQTSDDEQTTCRVCLSEYEDQDMLRTLPCFHVFHSECVDRWLSINSSCPICKNPIS</sequence>
<dbReference type="SUPFAM" id="SSF54585">
    <property type="entry name" value="Cdc48 domain 2-like"/>
    <property type="match status" value="1"/>
</dbReference>
<dbReference type="InterPro" id="IPR011016">
    <property type="entry name" value="Znf_RING-CH"/>
</dbReference>
<evidence type="ECO:0000313" key="8">
    <source>
        <dbReference type="EMBL" id="CRZ09922.1"/>
    </source>
</evidence>
<dbReference type="FunFam" id="3.30.40.10:FF:000388">
    <property type="entry name" value="Putative RING zinc finger domain superfamily protein"/>
    <property type="match status" value="1"/>
</dbReference>
<dbReference type="GO" id="GO:0008270">
    <property type="term" value="F:zinc ion binding"/>
    <property type="evidence" value="ECO:0007669"/>
    <property type="project" value="UniProtKB-KW"/>
</dbReference>
<feature type="domain" description="RING-type" evidence="7">
    <location>
        <begin position="439"/>
        <end position="480"/>
    </location>
</feature>
<keyword evidence="4" id="KW-0862">Zinc</keyword>
<dbReference type="PANTHER" id="PTHR45931:SF3">
    <property type="entry name" value="RING ZINC FINGER-CONTAINING PROTEIN"/>
    <property type="match status" value="1"/>
</dbReference>
<keyword evidence="3 6" id="KW-0863">Zinc-finger</keyword>
<dbReference type="GO" id="GO:0005524">
    <property type="term" value="F:ATP binding"/>
    <property type="evidence" value="ECO:0007669"/>
    <property type="project" value="UniProtKB-KW"/>
</dbReference>
<evidence type="ECO:0000256" key="6">
    <source>
        <dbReference type="PROSITE-ProRule" id="PRU00175"/>
    </source>
</evidence>
<dbReference type="Pfam" id="PF13639">
    <property type="entry name" value="zf-RING_2"/>
    <property type="match status" value="1"/>
</dbReference>
<keyword evidence="5" id="KW-0067">ATP-binding</keyword>
<dbReference type="SMART" id="SM00184">
    <property type="entry name" value="RING"/>
    <property type="match status" value="1"/>
</dbReference>
<keyword evidence="2" id="KW-0547">Nucleotide-binding</keyword>
<dbReference type="InterPro" id="IPR029067">
    <property type="entry name" value="CDC48_domain_2-like_sf"/>
</dbReference>
<dbReference type="PANTHER" id="PTHR45931">
    <property type="entry name" value="SI:CH211-59O9.10"/>
    <property type="match status" value="1"/>
</dbReference>
<keyword evidence="1" id="KW-0479">Metal-binding</keyword>
<dbReference type="EMBL" id="HACM01009480">
    <property type="protein sequence ID" value="CRZ09922.1"/>
    <property type="molecule type" value="Transcribed_RNA"/>
</dbReference>
<dbReference type="GO" id="GO:0061630">
    <property type="term" value="F:ubiquitin protein ligase activity"/>
    <property type="evidence" value="ECO:0007669"/>
    <property type="project" value="TreeGrafter"/>
</dbReference>
<evidence type="ECO:0000259" key="7">
    <source>
        <dbReference type="PROSITE" id="PS50089"/>
    </source>
</evidence>
<dbReference type="Gene3D" id="3.30.40.10">
    <property type="entry name" value="Zinc/RING finger domain, C3HC4 (zinc finger)"/>
    <property type="match status" value="1"/>
</dbReference>
<dbReference type="GO" id="GO:0006511">
    <property type="term" value="P:ubiquitin-dependent protein catabolic process"/>
    <property type="evidence" value="ECO:0007669"/>
    <property type="project" value="TreeGrafter"/>
</dbReference>
<dbReference type="SUPFAM" id="SSF57850">
    <property type="entry name" value="RING/U-box"/>
    <property type="match status" value="1"/>
</dbReference>
<protein>
    <recommendedName>
        <fullName evidence="7">RING-type domain-containing protein</fullName>
    </recommendedName>
</protein>
<organism evidence="8">
    <name type="scientific">Spongospora subterranea</name>
    <dbReference type="NCBI Taxonomy" id="70186"/>
    <lineage>
        <taxon>Eukaryota</taxon>
        <taxon>Sar</taxon>
        <taxon>Rhizaria</taxon>
        <taxon>Endomyxa</taxon>
        <taxon>Phytomyxea</taxon>
        <taxon>Plasmodiophorida</taxon>
        <taxon>Plasmodiophoridae</taxon>
        <taxon>Spongospora</taxon>
    </lineage>
</organism>
<dbReference type="PROSITE" id="PS50089">
    <property type="entry name" value="ZF_RING_2"/>
    <property type="match status" value="1"/>
</dbReference>
<evidence type="ECO:0000256" key="1">
    <source>
        <dbReference type="ARBA" id="ARBA00022723"/>
    </source>
</evidence>
<evidence type="ECO:0000256" key="3">
    <source>
        <dbReference type="ARBA" id="ARBA00022771"/>
    </source>
</evidence>
<name>A0A0H5R888_9EUKA</name>
<reference evidence="8" key="1">
    <citation type="submission" date="2015-04" db="EMBL/GenBank/DDBJ databases">
        <title>The genome sequence of the plant pathogenic Rhizarian Plasmodiophora brassicae reveals insights in its biotrophic life cycle and the origin of chitin synthesis.</title>
        <authorList>
            <person name="Schwelm A."/>
            <person name="Fogelqvist J."/>
            <person name="Knaust A."/>
            <person name="Julke S."/>
            <person name="Lilja T."/>
            <person name="Dhandapani V."/>
            <person name="Bonilla-Rosso G."/>
            <person name="Karlsson M."/>
            <person name="Shevchenko A."/>
            <person name="Choi S.R."/>
            <person name="Kim H.G."/>
            <person name="Park J.Y."/>
            <person name="Lim Y.P."/>
            <person name="Ludwig-Muller J."/>
            <person name="Dixelius C."/>
        </authorList>
    </citation>
    <scope>NUCLEOTIDE SEQUENCE</scope>
    <source>
        <tissue evidence="8">Potato root galls</tissue>
    </source>
</reference>
<evidence type="ECO:0000256" key="2">
    <source>
        <dbReference type="ARBA" id="ARBA00022741"/>
    </source>
</evidence>
<dbReference type="Gene3D" id="3.10.330.10">
    <property type="match status" value="3"/>
</dbReference>
<dbReference type="InterPro" id="IPR001841">
    <property type="entry name" value="Znf_RING"/>
</dbReference>
<accession>A0A0H5R888</accession>
<evidence type="ECO:0000256" key="5">
    <source>
        <dbReference type="ARBA" id="ARBA00022840"/>
    </source>
</evidence>
<dbReference type="SMART" id="SM00744">
    <property type="entry name" value="RINGv"/>
    <property type="match status" value="1"/>
</dbReference>
<dbReference type="CDD" id="cd16467">
    <property type="entry name" value="RING-H2_RNF6-like"/>
    <property type="match status" value="1"/>
</dbReference>
<proteinExistence type="predicted"/>
<dbReference type="GO" id="GO:0005634">
    <property type="term" value="C:nucleus"/>
    <property type="evidence" value="ECO:0007669"/>
    <property type="project" value="TreeGrafter"/>
</dbReference>
<dbReference type="InterPro" id="IPR051834">
    <property type="entry name" value="RING_finger_E3_ligase"/>
</dbReference>
<dbReference type="AlphaFoldDB" id="A0A0H5R888"/>
<evidence type="ECO:0000256" key="4">
    <source>
        <dbReference type="ARBA" id="ARBA00022833"/>
    </source>
</evidence>
<dbReference type="InterPro" id="IPR013083">
    <property type="entry name" value="Znf_RING/FYVE/PHD"/>
</dbReference>